<dbReference type="Pfam" id="PF02958">
    <property type="entry name" value="EcKL"/>
    <property type="match status" value="1"/>
</dbReference>
<dbReference type="SUPFAM" id="SSF56112">
    <property type="entry name" value="Protein kinase-like (PK-like)"/>
    <property type="match status" value="1"/>
</dbReference>
<protein>
    <recommendedName>
        <fullName evidence="1">CHK kinase-like domain-containing protein</fullName>
    </recommendedName>
</protein>
<keyword evidence="3" id="KW-1185">Reference proteome</keyword>
<organism evidence="2 3">
    <name type="scientific">Odynerus spinipes</name>
    <dbReference type="NCBI Taxonomy" id="1348599"/>
    <lineage>
        <taxon>Eukaryota</taxon>
        <taxon>Metazoa</taxon>
        <taxon>Ecdysozoa</taxon>
        <taxon>Arthropoda</taxon>
        <taxon>Hexapoda</taxon>
        <taxon>Insecta</taxon>
        <taxon>Pterygota</taxon>
        <taxon>Neoptera</taxon>
        <taxon>Endopterygota</taxon>
        <taxon>Hymenoptera</taxon>
        <taxon>Apocrita</taxon>
        <taxon>Aculeata</taxon>
        <taxon>Vespoidea</taxon>
        <taxon>Vespidae</taxon>
        <taxon>Eumeninae</taxon>
        <taxon>Odynerus</taxon>
    </lineage>
</organism>
<dbReference type="EMBL" id="JAIFRP010000030">
    <property type="protein sequence ID" value="KAK2582860.1"/>
    <property type="molecule type" value="Genomic_DNA"/>
</dbReference>
<dbReference type="PANTHER" id="PTHR11012:SF55">
    <property type="entry name" value="BHLH DOMAIN-CONTAINING PROTEIN"/>
    <property type="match status" value="1"/>
</dbReference>
<evidence type="ECO:0000313" key="3">
    <source>
        <dbReference type="Proteomes" id="UP001258017"/>
    </source>
</evidence>
<gene>
    <name evidence="2" type="ORF">KPH14_008939</name>
</gene>
<dbReference type="PANTHER" id="PTHR11012">
    <property type="entry name" value="PROTEIN KINASE-LIKE DOMAIN-CONTAINING"/>
    <property type="match status" value="1"/>
</dbReference>
<dbReference type="AlphaFoldDB" id="A0AAD9VR06"/>
<feature type="domain" description="CHK kinase-like" evidence="1">
    <location>
        <begin position="147"/>
        <end position="335"/>
    </location>
</feature>
<evidence type="ECO:0000313" key="2">
    <source>
        <dbReference type="EMBL" id="KAK2582860.1"/>
    </source>
</evidence>
<comment type="caution">
    <text evidence="2">The sequence shown here is derived from an EMBL/GenBank/DDBJ whole genome shotgun (WGS) entry which is preliminary data.</text>
</comment>
<accession>A0AAD9VR06</accession>
<sequence>MEPTKEEEVKIIEITLRELEPVLRSELGNALIVESYTTKSFLLPGENYGSTILAVDAVIRRTEHDEKEDLHMIAKMPPPTEFQRRIFNSPFTFNKEILFYEDVFPAYRRLEKEYGIKENELFDILSKYYGSRRSLTPEIDFDDNAVILLENLKKRGYYTGKRSIGYDLAHSKLAVRAMARFHALGIAMRCKKPDVFARIKKTSECMKINMDEFSAAHLPVLARIKEDPITSVYHDRCEKILTDENLLESWFAQPEGPWATIIHSDFWVNNIMFHSDENGHVDDVKFVDFQNYVYSKPVRELIFYLHSSVDDDVWENHLEELVDLYYETFISVLKRIDCDVTPFAREHFDAQFPIDAKIEFVHLTFMIKVLTIDIEQTKLDNSTMRSVMTNYGGNEIYGNRLRRLILYFDQHGWI</sequence>
<name>A0AAD9VR06_9HYME</name>
<proteinExistence type="predicted"/>
<dbReference type="SMART" id="SM00587">
    <property type="entry name" value="CHK"/>
    <property type="match status" value="1"/>
</dbReference>
<dbReference type="InterPro" id="IPR015897">
    <property type="entry name" value="CHK_kinase-like"/>
</dbReference>
<dbReference type="InterPro" id="IPR011009">
    <property type="entry name" value="Kinase-like_dom_sf"/>
</dbReference>
<reference evidence="2" key="2">
    <citation type="journal article" date="2023" name="Commun. Biol.">
        <title>Intrasexual cuticular hydrocarbon dimorphism in a wasp sheds light on hydrocarbon biosynthesis genes in Hymenoptera.</title>
        <authorList>
            <person name="Moris V.C."/>
            <person name="Podsiadlowski L."/>
            <person name="Martin S."/>
            <person name="Oeyen J.P."/>
            <person name="Donath A."/>
            <person name="Petersen M."/>
            <person name="Wilbrandt J."/>
            <person name="Misof B."/>
            <person name="Liedtke D."/>
            <person name="Thamm M."/>
            <person name="Scheiner R."/>
            <person name="Schmitt T."/>
            <person name="Niehuis O."/>
        </authorList>
    </citation>
    <scope>NUCLEOTIDE SEQUENCE</scope>
    <source>
        <strain evidence="2">GBR_01_08_01A</strain>
    </source>
</reference>
<dbReference type="Gene3D" id="3.90.1200.10">
    <property type="match status" value="1"/>
</dbReference>
<dbReference type="Proteomes" id="UP001258017">
    <property type="component" value="Unassembled WGS sequence"/>
</dbReference>
<reference evidence="2" key="1">
    <citation type="submission" date="2021-08" db="EMBL/GenBank/DDBJ databases">
        <authorList>
            <person name="Misof B."/>
            <person name="Oliver O."/>
            <person name="Podsiadlowski L."/>
            <person name="Donath A."/>
            <person name="Peters R."/>
            <person name="Mayer C."/>
            <person name="Rust J."/>
            <person name="Gunkel S."/>
            <person name="Lesny P."/>
            <person name="Martin S."/>
            <person name="Oeyen J.P."/>
            <person name="Petersen M."/>
            <person name="Panagiotis P."/>
            <person name="Wilbrandt J."/>
            <person name="Tanja T."/>
        </authorList>
    </citation>
    <scope>NUCLEOTIDE SEQUENCE</scope>
    <source>
        <strain evidence="2">GBR_01_08_01A</strain>
        <tissue evidence="2">Thorax + abdomen</tissue>
    </source>
</reference>
<evidence type="ECO:0000259" key="1">
    <source>
        <dbReference type="SMART" id="SM00587"/>
    </source>
</evidence>
<dbReference type="InterPro" id="IPR004119">
    <property type="entry name" value="EcKL"/>
</dbReference>